<feature type="chain" id="PRO_5047481687" evidence="4">
    <location>
        <begin position="23"/>
        <end position="352"/>
    </location>
</feature>
<dbReference type="PROSITE" id="PS51257">
    <property type="entry name" value="PROKAR_LIPOPROTEIN"/>
    <property type="match status" value="1"/>
</dbReference>
<dbReference type="Gene3D" id="3.40.190.10">
    <property type="entry name" value="Periplasmic binding protein-like II"/>
    <property type="match status" value="2"/>
</dbReference>
<feature type="signal peptide" evidence="4">
    <location>
        <begin position="1"/>
        <end position="22"/>
    </location>
</feature>
<proteinExistence type="inferred from homology"/>
<evidence type="ECO:0000256" key="3">
    <source>
        <dbReference type="ARBA" id="ARBA00022729"/>
    </source>
</evidence>
<dbReference type="SUPFAM" id="SSF53850">
    <property type="entry name" value="Periplasmic binding protein-like II"/>
    <property type="match status" value="1"/>
</dbReference>
<gene>
    <name evidence="6" type="ORF">GCM10009825_14620</name>
</gene>
<evidence type="ECO:0000256" key="2">
    <source>
        <dbReference type="ARBA" id="ARBA00010742"/>
    </source>
</evidence>
<dbReference type="PANTHER" id="PTHR30024">
    <property type="entry name" value="ALIPHATIC SULFONATES-BINDING PROTEIN-RELATED"/>
    <property type="match status" value="1"/>
</dbReference>
<evidence type="ECO:0000313" key="7">
    <source>
        <dbReference type="Proteomes" id="UP001500102"/>
    </source>
</evidence>
<comment type="subcellular location">
    <subcellularLocation>
        <location evidence="1">Periplasm</location>
    </subcellularLocation>
</comment>
<evidence type="ECO:0000313" key="6">
    <source>
        <dbReference type="EMBL" id="GAA2132489.1"/>
    </source>
</evidence>
<keyword evidence="3 4" id="KW-0732">Signal</keyword>
<dbReference type="EMBL" id="BAAAQB010000025">
    <property type="protein sequence ID" value="GAA2132489.1"/>
    <property type="molecule type" value="Genomic_DNA"/>
</dbReference>
<reference evidence="7" key="1">
    <citation type="journal article" date="2019" name="Int. J. Syst. Evol. Microbiol.">
        <title>The Global Catalogue of Microorganisms (GCM) 10K type strain sequencing project: providing services to taxonomists for standard genome sequencing and annotation.</title>
        <authorList>
            <consortium name="The Broad Institute Genomics Platform"/>
            <consortium name="The Broad Institute Genome Sequencing Center for Infectious Disease"/>
            <person name="Wu L."/>
            <person name="Ma J."/>
        </authorList>
    </citation>
    <scope>NUCLEOTIDE SEQUENCE [LARGE SCALE GENOMIC DNA]</scope>
    <source>
        <strain evidence="7">JCM 15921</strain>
    </source>
</reference>
<feature type="domain" description="SsuA/THI5-like" evidence="5">
    <location>
        <begin position="61"/>
        <end position="267"/>
    </location>
</feature>
<dbReference type="Proteomes" id="UP001500102">
    <property type="component" value="Unassembled WGS sequence"/>
</dbReference>
<protein>
    <submittedName>
        <fullName evidence="6">ABC transporter substrate-binding protein</fullName>
    </submittedName>
</protein>
<keyword evidence="7" id="KW-1185">Reference proteome</keyword>
<accession>A0ABP5KH94</accession>
<evidence type="ECO:0000256" key="4">
    <source>
        <dbReference type="SAM" id="SignalP"/>
    </source>
</evidence>
<evidence type="ECO:0000259" key="5">
    <source>
        <dbReference type="Pfam" id="PF09084"/>
    </source>
</evidence>
<comment type="caution">
    <text evidence="6">The sequence shown here is derived from an EMBL/GenBank/DDBJ whole genome shotgun (WGS) entry which is preliminary data.</text>
</comment>
<sequence length="352" mass="36743">MKTKLQRRSVQASAVLLTIAVAAGVSGCQDSRAASVDSASTPEVNIIVGGLEKVIYMPAKLAEGLGLFEKEGVKVNLLGEQSGATAENSLLTGNAQGVEGFYDHTIDLQAKGQCITSVVQLANIPGEAEVVSTSKAGTITTAADFEGRNLGITSLGSSTDFLTQALAGQAGVKSYTPAKVGAGQTFIAAMDNNGIDAGMTTDPTIAQLVETGKGKVMIDMRTEEGTRKALGGLYPAASVYMSCDFVQKNPQTVQKVVNAFVGALRFINSHSAAEIAAKMPKEYANAGQALYEKSINDTKTMFNKDGKMDADGARNVLSILDKYSTNVKGKGSSIDLSKTYTTAFADKVPAEK</sequence>
<dbReference type="PANTHER" id="PTHR30024:SF47">
    <property type="entry name" value="TAURINE-BINDING PERIPLASMIC PROTEIN"/>
    <property type="match status" value="1"/>
</dbReference>
<dbReference type="RefSeq" id="WP_344363857.1">
    <property type="nucleotide sequence ID" value="NZ_BAAAQB010000025.1"/>
</dbReference>
<name>A0ABP5KH94_9MICC</name>
<organism evidence="6 7">
    <name type="scientific">Arthrobacter humicola</name>
    <dbReference type="NCBI Taxonomy" id="409291"/>
    <lineage>
        <taxon>Bacteria</taxon>
        <taxon>Bacillati</taxon>
        <taxon>Actinomycetota</taxon>
        <taxon>Actinomycetes</taxon>
        <taxon>Micrococcales</taxon>
        <taxon>Micrococcaceae</taxon>
        <taxon>Arthrobacter</taxon>
    </lineage>
</organism>
<dbReference type="InterPro" id="IPR015168">
    <property type="entry name" value="SsuA/THI5"/>
</dbReference>
<dbReference type="Pfam" id="PF09084">
    <property type="entry name" value="NMT1"/>
    <property type="match status" value="1"/>
</dbReference>
<comment type="similarity">
    <text evidence="2">Belongs to the bacterial solute-binding protein SsuA/TauA family.</text>
</comment>
<evidence type="ECO:0000256" key="1">
    <source>
        <dbReference type="ARBA" id="ARBA00004418"/>
    </source>
</evidence>